<organism evidence="1 2">
    <name type="scientific">Vaccinium darrowii</name>
    <dbReference type="NCBI Taxonomy" id="229202"/>
    <lineage>
        <taxon>Eukaryota</taxon>
        <taxon>Viridiplantae</taxon>
        <taxon>Streptophyta</taxon>
        <taxon>Embryophyta</taxon>
        <taxon>Tracheophyta</taxon>
        <taxon>Spermatophyta</taxon>
        <taxon>Magnoliopsida</taxon>
        <taxon>eudicotyledons</taxon>
        <taxon>Gunneridae</taxon>
        <taxon>Pentapetalae</taxon>
        <taxon>asterids</taxon>
        <taxon>Ericales</taxon>
        <taxon>Ericaceae</taxon>
        <taxon>Vaccinioideae</taxon>
        <taxon>Vaccinieae</taxon>
        <taxon>Vaccinium</taxon>
    </lineage>
</organism>
<dbReference type="Proteomes" id="UP000828048">
    <property type="component" value="Chromosome 9"/>
</dbReference>
<name>A0ACB7ZM33_9ERIC</name>
<evidence type="ECO:0000313" key="1">
    <source>
        <dbReference type="EMBL" id="KAH7866650.1"/>
    </source>
</evidence>
<reference evidence="1 2" key="1">
    <citation type="journal article" date="2021" name="Hortic Res">
        <title>High-quality reference genome and annotation aids understanding of berry development for evergreen blueberry (Vaccinium darrowii).</title>
        <authorList>
            <person name="Yu J."/>
            <person name="Hulse-Kemp A.M."/>
            <person name="Babiker E."/>
            <person name="Staton M."/>
        </authorList>
    </citation>
    <scope>NUCLEOTIDE SEQUENCE [LARGE SCALE GENOMIC DNA]</scope>
    <source>
        <strain evidence="2">cv. NJ 8807/NJ 8810</strain>
        <tissue evidence="1">Young leaf</tissue>
    </source>
</reference>
<accession>A0ACB7ZM33</accession>
<proteinExistence type="predicted"/>
<comment type="caution">
    <text evidence="1">The sequence shown here is derived from an EMBL/GenBank/DDBJ whole genome shotgun (WGS) entry which is preliminary data.</text>
</comment>
<gene>
    <name evidence="1" type="ORF">Vadar_023257</name>
</gene>
<dbReference type="EMBL" id="CM037159">
    <property type="protein sequence ID" value="KAH7866650.1"/>
    <property type="molecule type" value="Genomic_DNA"/>
</dbReference>
<keyword evidence="2" id="KW-1185">Reference proteome</keyword>
<evidence type="ECO:0000313" key="2">
    <source>
        <dbReference type="Proteomes" id="UP000828048"/>
    </source>
</evidence>
<protein>
    <submittedName>
        <fullName evidence="1">Uncharacterized protein</fullName>
    </submittedName>
</protein>
<sequence length="274" mass="30571">MKQRCKELPEELWGSILNRLADDDDDDYCDLQSPSLVCKQFLSITNRFRQKLAANGNVFYSNRCETLCRALERFGSLKEIELSLIGAESDVNCPLLRIASSGLDLQSLSLYGFPNSPSANTFRILGSNMNNLKVLRCTEFVSLRDPDLVHLADALPWLEELDIRHLITESNHSVTDAGIEAISRKLLGLRKINISGNRGCSDRSLIALSSNCVLLIEIRCSTCNITAAGIDFALRHSPNLISLRARDYQSSFTFEDSKTCARNLRAIDLCSYGN</sequence>